<evidence type="ECO:0000313" key="2">
    <source>
        <dbReference type="EMBL" id="NMN98021.1"/>
    </source>
</evidence>
<gene>
    <name evidence="2" type="ORF">FGL95_23565</name>
</gene>
<reference evidence="2 3" key="1">
    <citation type="submission" date="2019-05" db="EMBL/GenBank/DDBJ databases">
        <authorList>
            <person name="Lee S.D."/>
        </authorList>
    </citation>
    <scope>NUCLEOTIDE SEQUENCE [LARGE SCALE GENOMIC DNA]</scope>
    <source>
        <strain evidence="2 3">YC2-7</strain>
    </source>
</reference>
<sequence>MGKLNAIEPDTQSGNAVVELRVSADPTQLSVVRAVAGTIAGQDDFDLDAIADVRLAMDEACSFLIVRAKPDSILTCSFQHSPDHLRVRISTRTVDGEATTSRTFGWYVLETLTDSIALERDGDVTAIEFTKSKVGPDA</sequence>
<accession>A0A848KIP6</accession>
<comment type="caution">
    <text evidence="2">The sequence shown here is derived from an EMBL/GenBank/DDBJ whole genome shotgun (WGS) entry which is preliminary data.</text>
</comment>
<dbReference type="AlphaFoldDB" id="A0A848KIP6"/>
<keyword evidence="2" id="KW-0547">Nucleotide-binding</keyword>
<reference evidence="2 3" key="2">
    <citation type="submission" date="2020-06" db="EMBL/GenBank/DDBJ databases">
        <title>Antribacter stalactiti gen. nov., sp. nov., a new member of the family Nacardiaceae isolated from a cave.</title>
        <authorList>
            <person name="Kim I.S."/>
        </authorList>
    </citation>
    <scope>NUCLEOTIDE SEQUENCE [LARGE SCALE GENOMIC DNA]</scope>
    <source>
        <strain evidence="2 3">YC2-7</strain>
    </source>
</reference>
<feature type="domain" description="Histidine kinase/HSP90-like ATPase" evidence="1">
    <location>
        <begin position="22"/>
        <end position="131"/>
    </location>
</feature>
<dbReference type="RefSeq" id="WP_169591569.1">
    <property type="nucleotide sequence ID" value="NZ_VCQU01000009.1"/>
</dbReference>
<dbReference type="InterPro" id="IPR003594">
    <property type="entry name" value="HATPase_dom"/>
</dbReference>
<dbReference type="EMBL" id="VCQU01000009">
    <property type="protein sequence ID" value="NMN98021.1"/>
    <property type="molecule type" value="Genomic_DNA"/>
</dbReference>
<evidence type="ECO:0000313" key="3">
    <source>
        <dbReference type="Proteomes" id="UP000535543"/>
    </source>
</evidence>
<evidence type="ECO:0000259" key="1">
    <source>
        <dbReference type="Pfam" id="PF13581"/>
    </source>
</evidence>
<name>A0A848KIP6_9NOCA</name>
<dbReference type="Pfam" id="PF13581">
    <property type="entry name" value="HATPase_c_2"/>
    <property type="match status" value="1"/>
</dbReference>
<dbReference type="InterPro" id="IPR036890">
    <property type="entry name" value="HATPase_C_sf"/>
</dbReference>
<keyword evidence="3" id="KW-1185">Reference proteome</keyword>
<dbReference type="Proteomes" id="UP000535543">
    <property type="component" value="Unassembled WGS sequence"/>
</dbReference>
<protein>
    <submittedName>
        <fullName evidence="2">ATP-binding protein</fullName>
    </submittedName>
</protein>
<keyword evidence="2" id="KW-0067">ATP-binding</keyword>
<dbReference type="Gene3D" id="3.30.565.10">
    <property type="entry name" value="Histidine kinase-like ATPase, C-terminal domain"/>
    <property type="match status" value="1"/>
</dbReference>
<proteinExistence type="predicted"/>
<organism evidence="2 3">
    <name type="scientific">Antrihabitans stalactiti</name>
    <dbReference type="NCBI Taxonomy" id="2584121"/>
    <lineage>
        <taxon>Bacteria</taxon>
        <taxon>Bacillati</taxon>
        <taxon>Actinomycetota</taxon>
        <taxon>Actinomycetes</taxon>
        <taxon>Mycobacteriales</taxon>
        <taxon>Nocardiaceae</taxon>
        <taxon>Antrihabitans</taxon>
    </lineage>
</organism>
<dbReference type="GO" id="GO:0005524">
    <property type="term" value="F:ATP binding"/>
    <property type="evidence" value="ECO:0007669"/>
    <property type="project" value="UniProtKB-KW"/>
</dbReference>